<proteinExistence type="predicted"/>
<feature type="region of interest" description="Disordered" evidence="1">
    <location>
        <begin position="85"/>
        <end position="111"/>
    </location>
</feature>
<evidence type="ECO:0000313" key="3">
    <source>
        <dbReference type="Proteomes" id="UP000593758"/>
    </source>
</evidence>
<dbReference type="AlphaFoldDB" id="A0A7M1SQ54"/>
<dbReference type="InterPro" id="IPR013321">
    <property type="entry name" value="Arc_rbn_hlx_hlx"/>
</dbReference>
<dbReference type="Proteomes" id="UP000593758">
    <property type="component" value="Chromosome"/>
</dbReference>
<protein>
    <recommendedName>
        <fullName evidence="4">Toxin-antitoxin system HicB family antitoxin</fullName>
    </recommendedName>
</protein>
<accession>A0A7M1SQ54</accession>
<dbReference type="Gene3D" id="1.10.1220.10">
    <property type="entry name" value="Met repressor-like"/>
    <property type="match status" value="1"/>
</dbReference>
<organism evidence="2 3">
    <name type="scientific">Ruania alkalisoli</name>
    <dbReference type="NCBI Taxonomy" id="2779775"/>
    <lineage>
        <taxon>Bacteria</taxon>
        <taxon>Bacillati</taxon>
        <taxon>Actinomycetota</taxon>
        <taxon>Actinomycetes</taxon>
        <taxon>Micrococcales</taxon>
        <taxon>Ruaniaceae</taxon>
        <taxon>Ruania</taxon>
    </lineage>
</organism>
<feature type="region of interest" description="Disordered" evidence="1">
    <location>
        <begin position="147"/>
        <end position="170"/>
    </location>
</feature>
<dbReference type="InterPro" id="IPR010985">
    <property type="entry name" value="Ribbon_hlx_hlx"/>
</dbReference>
<dbReference type="KEGG" id="halt:IM660_12955"/>
<sequence length="170" mass="18197">MDLNGYLSTLQQALANAARTSTPEVQEASERLAQTLEPALRLTLMELASDIAADVTLRLDGAIVDVRLRGGNPELVVEQQPTQLADATEAFAPPTPPEPPEAPVPEGDGSQTRITLRLPESLKSRVDDAASRDGVSVNSWLVRAAQHALTGPATEPRPTTSGRRMTGWVR</sequence>
<name>A0A7M1SQ54_9MICO</name>
<evidence type="ECO:0000313" key="2">
    <source>
        <dbReference type="EMBL" id="QOR69585.1"/>
    </source>
</evidence>
<keyword evidence="3" id="KW-1185">Reference proteome</keyword>
<dbReference type="GO" id="GO:0006355">
    <property type="term" value="P:regulation of DNA-templated transcription"/>
    <property type="evidence" value="ECO:0007669"/>
    <property type="project" value="InterPro"/>
</dbReference>
<evidence type="ECO:0008006" key="4">
    <source>
        <dbReference type="Google" id="ProtNLM"/>
    </source>
</evidence>
<feature type="compositionally biased region" description="Pro residues" evidence="1">
    <location>
        <begin position="93"/>
        <end position="103"/>
    </location>
</feature>
<dbReference type="EMBL" id="CP063169">
    <property type="protein sequence ID" value="QOR69585.1"/>
    <property type="molecule type" value="Genomic_DNA"/>
</dbReference>
<gene>
    <name evidence="2" type="ORF">IM660_12955</name>
</gene>
<reference evidence="2 3" key="1">
    <citation type="submission" date="2020-10" db="EMBL/GenBank/DDBJ databases">
        <title>Haloactinobacterium sp. RN3S43, a bacterium isolated from saline soil.</title>
        <authorList>
            <person name="Sun J.-Q."/>
        </authorList>
    </citation>
    <scope>NUCLEOTIDE SEQUENCE [LARGE SCALE GENOMIC DNA]</scope>
    <source>
        <strain evidence="2 3">RN3S43</strain>
    </source>
</reference>
<dbReference type="RefSeq" id="WP_193496067.1">
    <property type="nucleotide sequence ID" value="NZ_CP063169.1"/>
</dbReference>
<evidence type="ECO:0000256" key="1">
    <source>
        <dbReference type="SAM" id="MobiDB-lite"/>
    </source>
</evidence>
<dbReference type="SUPFAM" id="SSF47598">
    <property type="entry name" value="Ribbon-helix-helix"/>
    <property type="match status" value="1"/>
</dbReference>